<comment type="function">
    <text evidence="5">Catalyzes the synthesis of 5,6-dihydrouridine (D), a modified base found in the D-loop of most tRNAs, via the reduction of the C5-C6 double bond in target uridines.</text>
</comment>
<name>A0A9D9GT51_9GAMM</name>
<reference evidence="9" key="1">
    <citation type="submission" date="2020-10" db="EMBL/GenBank/DDBJ databases">
        <authorList>
            <person name="Gilroy R."/>
        </authorList>
    </citation>
    <scope>NUCLEOTIDE SEQUENCE</scope>
    <source>
        <strain evidence="9">17213</strain>
    </source>
</reference>
<gene>
    <name evidence="9" type="ORF">IAB19_07235</name>
</gene>
<evidence type="ECO:0000259" key="8">
    <source>
        <dbReference type="Pfam" id="PF01207"/>
    </source>
</evidence>
<dbReference type="CDD" id="cd02801">
    <property type="entry name" value="DUS_like_FMN"/>
    <property type="match status" value="1"/>
</dbReference>
<evidence type="ECO:0000256" key="3">
    <source>
        <dbReference type="ARBA" id="ARBA00022694"/>
    </source>
</evidence>
<dbReference type="Pfam" id="PF01207">
    <property type="entry name" value="Dus"/>
    <property type="match status" value="1"/>
</dbReference>
<feature type="domain" description="DUS-like FMN-binding" evidence="8">
    <location>
        <begin position="8"/>
        <end position="313"/>
    </location>
</feature>
<evidence type="ECO:0000256" key="2">
    <source>
        <dbReference type="ARBA" id="ARBA00022643"/>
    </source>
</evidence>
<keyword evidence="1 5" id="KW-0285">Flavoprotein</keyword>
<dbReference type="GO" id="GO:0017150">
    <property type="term" value="F:tRNA dihydrouridine synthase activity"/>
    <property type="evidence" value="ECO:0007669"/>
    <property type="project" value="InterPro"/>
</dbReference>
<dbReference type="GO" id="GO:0003723">
    <property type="term" value="F:RNA binding"/>
    <property type="evidence" value="ECO:0007669"/>
    <property type="project" value="TreeGrafter"/>
</dbReference>
<dbReference type="InterPro" id="IPR035587">
    <property type="entry name" value="DUS-like_FMN-bd"/>
</dbReference>
<proteinExistence type="inferred from homology"/>
<feature type="binding site" evidence="7">
    <location>
        <position position="71"/>
    </location>
    <ligand>
        <name>FMN</name>
        <dbReference type="ChEBI" id="CHEBI:58210"/>
    </ligand>
</feature>
<dbReference type="AlphaFoldDB" id="A0A9D9GT51"/>
<comment type="similarity">
    <text evidence="5">Belongs to the dus family.</text>
</comment>
<dbReference type="InterPro" id="IPR013785">
    <property type="entry name" value="Aldolase_TIM"/>
</dbReference>
<dbReference type="Gene3D" id="3.20.20.70">
    <property type="entry name" value="Aldolase class I"/>
    <property type="match status" value="1"/>
</dbReference>
<dbReference type="PIRSF" id="PIRSF006621">
    <property type="entry name" value="Dus"/>
    <property type="match status" value="1"/>
</dbReference>
<evidence type="ECO:0000256" key="7">
    <source>
        <dbReference type="PIRSR" id="PIRSR006621-2"/>
    </source>
</evidence>
<organism evidence="9 10">
    <name type="scientific">Candidatus Avisuccinivibrio stercorigallinarum</name>
    <dbReference type="NCBI Taxonomy" id="2840704"/>
    <lineage>
        <taxon>Bacteria</taxon>
        <taxon>Pseudomonadati</taxon>
        <taxon>Pseudomonadota</taxon>
        <taxon>Gammaproteobacteria</taxon>
        <taxon>Aeromonadales</taxon>
        <taxon>Succinivibrionaceae</taxon>
        <taxon>Succinivibrionaceae incertae sedis</taxon>
        <taxon>Candidatus Avisuccinivibrio</taxon>
    </lineage>
</organism>
<dbReference type="GO" id="GO:0050660">
    <property type="term" value="F:flavin adenine dinucleotide binding"/>
    <property type="evidence" value="ECO:0007669"/>
    <property type="project" value="InterPro"/>
</dbReference>
<feature type="binding site" evidence="7">
    <location>
        <position position="169"/>
    </location>
    <ligand>
        <name>FMN</name>
        <dbReference type="ChEBI" id="CHEBI:58210"/>
    </ligand>
</feature>
<reference evidence="9" key="2">
    <citation type="journal article" date="2021" name="PeerJ">
        <title>Extensive microbial diversity within the chicken gut microbiome revealed by metagenomics and culture.</title>
        <authorList>
            <person name="Gilroy R."/>
            <person name="Ravi A."/>
            <person name="Getino M."/>
            <person name="Pursley I."/>
            <person name="Horton D.L."/>
            <person name="Alikhan N.F."/>
            <person name="Baker D."/>
            <person name="Gharbi K."/>
            <person name="Hall N."/>
            <person name="Watson M."/>
            <person name="Adriaenssens E.M."/>
            <person name="Foster-Nyarko E."/>
            <person name="Jarju S."/>
            <person name="Secka A."/>
            <person name="Antonio M."/>
            <person name="Oren A."/>
            <person name="Chaudhuri R.R."/>
            <person name="La Ragione R."/>
            <person name="Hildebrand F."/>
            <person name="Pallen M.J."/>
        </authorList>
    </citation>
    <scope>NUCLEOTIDE SEQUENCE</scope>
    <source>
        <strain evidence="9">17213</strain>
    </source>
</reference>
<dbReference type="SUPFAM" id="SSF51395">
    <property type="entry name" value="FMN-linked oxidoreductases"/>
    <property type="match status" value="1"/>
</dbReference>
<evidence type="ECO:0000313" key="10">
    <source>
        <dbReference type="Proteomes" id="UP000823631"/>
    </source>
</evidence>
<comment type="caution">
    <text evidence="9">The sequence shown here is derived from an EMBL/GenBank/DDBJ whole genome shotgun (WGS) entry which is preliminary data.</text>
</comment>
<dbReference type="EC" id="1.3.1.-" evidence="5"/>
<sequence length="317" mass="35437">MQAQKVYLAPMEGVCDPPLRQILCAIGGYDECFSEFIRVTDEVLPRKTLLREVPELKNDCRTPDGTPVRVQFLGDNAQMMAGSAKLAVELGARGIDLNFGCPSRFVHHAGSMLLKEPQLIHCIVAEVREALPPEIVLSVKMRLGFADIKEAPNLVQAAAVDGVNEIILHARTRKELYRKDALHWEEIALLHQYAHGIPLVANGDIIDKQSAVRCMELTGCDRLMTGRAALMEPNLGKMIKEGAAPLSFRVKLELVYTLMQTLEQYKFAEKSVLDRSKQYLGFVRKCDEQAAEFFKRFCHVSTKAEAVGLLEEELKSL</sequence>
<keyword evidence="3 5" id="KW-0819">tRNA processing</keyword>
<evidence type="ECO:0000313" key="9">
    <source>
        <dbReference type="EMBL" id="MBO8416153.1"/>
    </source>
</evidence>
<keyword evidence="4 5" id="KW-0560">Oxidoreductase</keyword>
<protein>
    <recommendedName>
        <fullName evidence="5">tRNA-dihydrouridine synthase</fullName>
        <ecNumber evidence="5">1.3.1.-</ecNumber>
    </recommendedName>
</protein>
<accession>A0A9D9GT51</accession>
<evidence type="ECO:0000256" key="1">
    <source>
        <dbReference type="ARBA" id="ARBA00022630"/>
    </source>
</evidence>
<evidence type="ECO:0000256" key="5">
    <source>
        <dbReference type="PIRNR" id="PIRNR006621"/>
    </source>
</evidence>
<evidence type="ECO:0000256" key="6">
    <source>
        <dbReference type="PIRSR" id="PIRSR006621-1"/>
    </source>
</evidence>
<keyword evidence="7" id="KW-0547">Nucleotide-binding</keyword>
<evidence type="ECO:0000256" key="4">
    <source>
        <dbReference type="ARBA" id="ARBA00023002"/>
    </source>
</evidence>
<feature type="binding site" evidence="7">
    <location>
        <position position="140"/>
    </location>
    <ligand>
        <name>FMN</name>
        <dbReference type="ChEBI" id="CHEBI:58210"/>
    </ligand>
</feature>
<comment type="cofactor">
    <cofactor evidence="5 7">
        <name>FMN</name>
        <dbReference type="ChEBI" id="CHEBI:58210"/>
    </cofactor>
</comment>
<dbReference type="Proteomes" id="UP000823631">
    <property type="component" value="Unassembled WGS sequence"/>
</dbReference>
<feature type="active site" description="Proton donor" evidence="6">
    <location>
        <position position="101"/>
    </location>
</feature>
<dbReference type="EMBL" id="JADINH010000152">
    <property type="protein sequence ID" value="MBO8416153.1"/>
    <property type="molecule type" value="Genomic_DNA"/>
</dbReference>
<dbReference type="PANTHER" id="PTHR45846:SF1">
    <property type="entry name" value="TRNA-DIHYDROURIDINE(47) SYNTHASE [NAD(P)(+)]-LIKE"/>
    <property type="match status" value="1"/>
</dbReference>
<feature type="binding site" evidence="7">
    <location>
        <begin position="226"/>
        <end position="227"/>
    </location>
    <ligand>
        <name>FMN</name>
        <dbReference type="ChEBI" id="CHEBI:58210"/>
    </ligand>
</feature>
<dbReference type="InterPro" id="IPR001269">
    <property type="entry name" value="DUS_fam"/>
</dbReference>
<keyword evidence="2 5" id="KW-0288">FMN</keyword>
<dbReference type="PANTHER" id="PTHR45846">
    <property type="entry name" value="TRNA-DIHYDROURIDINE(47) SYNTHASE [NAD(P)(+)]-LIKE"/>
    <property type="match status" value="1"/>
</dbReference>